<dbReference type="PANTHER" id="PTHR14453">
    <property type="entry name" value="PARP/ZINC FINGER CCCH TYPE DOMAIN CONTAINING PROTEIN"/>
    <property type="match status" value="1"/>
</dbReference>
<dbReference type="GO" id="GO:0010629">
    <property type="term" value="P:negative regulation of gene expression"/>
    <property type="evidence" value="ECO:0007669"/>
    <property type="project" value="TreeGrafter"/>
</dbReference>
<dbReference type="PROSITE" id="PS51154">
    <property type="entry name" value="MACRO"/>
    <property type="match status" value="2"/>
</dbReference>
<keyword evidence="4" id="KW-0520">NAD</keyword>
<dbReference type="GO" id="GO:0005737">
    <property type="term" value="C:cytoplasm"/>
    <property type="evidence" value="ECO:0007669"/>
    <property type="project" value="TreeGrafter"/>
</dbReference>
<evidence type="ECO:0000256" key="3">
    <source>
        <dbReference type="ARBA" id="ARBA00022679"/>
    </source>
</evidence>
<evidence type="ECO:0000256" key="2">
    <source>
        <dbReference type="ARBA" id="ARBA00022676"/>
    </source>
</evidence>
<dbReference type="OrthoDB" id="6159649at2759"/>
<dbReference type="EMBL" id="CACRXK020019345">
    <property type="protein sequence ID" value="CAB4033538.1"/>
    <property type="molecule type" value="Genomic_DNA"/>
</dbReference>
<protein>
    <submittedName>
        <fullName evidence="7">Uncharacterized protein</fullName>
    </submittedName>
</protein>
<dbReference type="AlphaFoldDB" id="A0A6S7JR78"/>
<reference evidence="7" key="1">
    <citation type="submission" date="2020-04" db="EMBL/GenBank/DDBJ databases">
        <authorList>
            <person name="Alioto T."/>
            <person name="Alioto T."/>
            <person name="Gomez Garrido J."/>
        </authorList>
    </citation>
    <scope>NUCLEOTIDE SEQUENCE</scope>
    <source>
        <strain evidence="7">A484AB</strain>
    </source>
</reference>
<proteinExistence type="predicted"/>
<comment type="caution">
    <text evidence="7">The sequence shown here is derived from an EMBL/GenBank/DDBJ whole genome shotgun (WGS) entry which is preliminary data.</text>
</comment>
<evidence type="ECO:0000256" key="6">
    <source>
        <dbReference type="SAM" id="MobiDB-lite"/>
    </source>
</evidence>
<keyword evidence="5" id="KW-0539">Nucleus</keyword>
<dbReference type="PANTHER" id="PTHR14453:SF102">
    <property type="entry name" value="PROTEIN MONO-ADP-RIBOSYLTRANSFERASE PARP14-LIKE"/>
    <property type="match status" value="1"/>
</dbReference>
<dbReference type="GO" id="GO:0005634">
    <property type="term" value="C:nucleus"/>
    <property type="evidence" value="ECO:0007669"/>
    <property type="project" value="UniProtKB-SubCell"/>
</dbReference>
<dbReference type="Proteomes" id="UP001152795">
    <property type="component" value="Unassembled WGS sequence"/>
</dbReference>
<dbReference type="Pfam" id="PF01661">
    <property type="entry name" value="Macro"/>
    <property type="match status" value="2"/>
</dbReference>
<feature type="non-terminal residue" evidence="7">
    <location>
        <position position="1"/>
    </location>
</feature>
<name>A0A6S7JR78_PARCT</name>
<dbReference type="GO" id="GO:1990404">
    <property type="term" value="F:NAD+-protein mono-ADP-ribosyltransferase activity"/>
    <property type="evidence" value="ECO:0007669"/>
    <property type="project" value="TreeGrafter"/>
</dbReference>
<keyword evidence="8" id="KW-1185">Reference proteome</keyword>
<dbReference type="InterPro" id="IPR052056">
    <property type="entry name" value="Mono-ARTD/PARP"/>
</dbReference>
<dbReference type="SUPFAM" id="SSF52949">
    <property type="entry name" value="Macro domain-like"/>
    <property type="match status" value="2"/>
</dbReference>
<dbReference type="InterPro" id="IPR002589">
    <property type="entry name" value="Macro_dom"/>
</dbReference>
<dbReference type="GO" id="GO:0003714">
    <property type="term" value="F:transcription corepressor activity"/>
    <property type="evidence" value="ECO:0007669"/>
    <property type="project" value="TreeGrafter"/>
</dbReference>
<dbReference type="GO" id="GO:0003950">
    <property type="term" value="F:NAD+ poly-ADP-ribosyltransferase activity"/>
    <property type="evidence" value="ECO:0007669"/>
    <property type="project" value="TreeGrafter"/>
</dbReference>
<sequence length="867" mass="97311">MFSEFYLRQISDFWTASFMVSYATSFTACNIALLWQSRALGLTGGVVQTTSAKEHKLNGSVLSVRPHYQFMEKITETSSEIIKVSTDVLDHAIKSCKQEIRDRFGDDILEVFHEKKEELMVPSELAKDVLKYMEQFTVKEIQFCKKLLDNSKEKLKLMITAVKKENITIAMQEEQLQIQLVGKKKDVNEISVQLKYDIVEMEKGLDVVTEQLPIRNGYKLELFLFHGVDEMLANEFHVDVKIEPRKETITIKGPKEHVSLATKEAYKKCAQIMDENIDFNATEKRFIKSGGLEALNSGMKAIGLKGMVSVNESKRNKAKALVFNDGTFSIKDVHSYLSNNMFIKEYDLDEDSLSLLKSNKWEEFCENATKETSVRIYADEESLTKISLVGKKSEVEEIYETLQDFMKRNTIVKESLNWEEGYVGYLAEYCAKDLEEIETRLEQHSVRLLLVEHEGTIDIHGTKEGVKEGKKRMEDMKSSVATGKMNVDKQRNQKYLESEEGKVYMSGIESKHKCILRLTKDDGERSTIIPSSRSNQTSKLLCSYETQEKISLKVFKDDITAHSCDVIVNAANGDLKHVGGLAKSILAAGGNEIQDECDAYIKAEGSLFDGECFSGSPGKLPCKRLIHAVGPRWNNSKREKICKILSVTCARALEEARDYRSIAIPSIGSGIFGIPKDICANVMIQTAEEFGKKYDNCALKEIRFVNIDDTTSQEFATKFRERFGGRSSFKDNQGMTTGRRFGSSVSRSQAKESKREEKDVTAEVLPRRKPGDFITTKGGMKISVVVGDLSTYKAEVLVNTTGENLQLDSNPCGKALSNEAGPTLQAECTKIGKLQVGQVAVTQGGNLLCDEVYHVVCVQWNGGQGEQ</sequence>
<dbReference type="CDD" id="cd02907">
    <property type="entry name" value="Macro_Af1521_BAL-like"/>
    <property type="match status" value="1"/>
</dbReference>
<evidence type="ECO:0000256" key="1">
    <source>
        <dbReference type="ARBA" id="ARBA00004123"/>
    </source>
</evidence>
<dbReference type="GO" id="GO:0070212">
    <property type="term" value="P:protein poly-ADP-ribosylation"/>
    <property type="evidence" value="ECO:0007669"/>
    <property type="project" value="TreeGrafter"/>
</dbReference>
<evidence type="ECO:0000313" key="8">
    <source>
        <dbReference type="Proteomes" id="UP001152795"/>
    </source>
</evidence>
<gene>
    <name evidence="7" type="ORF">PACLA_8A052601</name>
</gene>
<evidence type="ECO:0000256" key="4">
    <source>
        <dbReference type="ARBA" id="ARBA00023027"/>
    </source>
</evidence>
<accession>A0A6S7JR78</accession>
<evidence type="ECO:0000256" key="5">
    <source>
        <dbReference type="ARBA" id="ARBA00023242"/>
    </source>
</evidence>
<keyword evidence="2" id="KW-0328">Glycosyltransferase</keyword>
<dbReference type="Gene3D" id="3.40.220.10">
    <property type="entry name" value="Leucine Aminopeptidase, subunit E, domain 1"/>
    <property type="match status" value="2"/>
</dbReference>
<feature type="compositionally biased region" description="Basic and acidic residues" evidence="6">
    <location>
        <begin position="749"/>
        <end position="762"/>
    </location>
</feature>
<feature type="region of interest" description="Disordered" evidence="6">
    <location>
        <begin position="726"/>
        <end position="762"/>
    </location>
</feature>
<organism evidence="7 8">
    <name type="scientific">Paramuricea clavata</name>
    <name type="common">Red gorgonian</name>
    <name type="synonym">Violescent sea-whip</name>
    <dbReference type="NCBI Taxonomy" id="317549"/>
    <lineage>
        <taxon>Eukaryota</taxon>
        <taxon>Metazoa</taxon>
        <taxon>Cnidaria</taxon>
        <taxon>Anthozoa</taxon>
        <taxon>Octocorallia</taxon>
        <taxon>Malacalcyonacea</taxon>
        <taxon>Plexauridae</taxon>
        <taxon>Paramuricea</taxon>
    </lineage>
</organism>
<dbReference type="InterPro" id="IPR043472">
    <property type="entry name" value="Macro_dom-like"/>
</dbReference>
<dbReference type="SMART" id="SM00506">
    <property type="entry name" value="A1pp"/>
    <property type="match status" value="1"/>
</dbReference>
<keyword evidence="3" id="KW-0808">Transferase</keyword>
<comment type="subcellular location">
    <subcellularLocation>
        <location evidence="1">Nucleus</location>
    </subcellularLocation>
</comment>
<evidence type="ECO:0000313" key="7">
    <source>
        <dbReference type="EMBL" id="CAB4033538.1"/>
    </source>
</evidence>